<gene>
    <name evidence="1" type="ORF">M422DRAFT_38011</name>
</gene>
<dbReference type="HOGENOM" id="CLU_1982984_0_0_1"/>
<organism evidence="1 2">
    <name type="scientific">Sphaerobolus stellatus (strain SS14)</name>
    <dbReference type="NCBI Taxonomy" id="990650"/>
    <lineage>
        <taxon>Eukaryota</taxon>
        <taxon>Fungi</taxon>
        <taxon>Dikarya</taxon>
        <taxon>Basidiomycota</taxon>
        <taxon>Agaricomycotina</taxon>
        <taxon>Agaricomycetes</taxon>
        <taxon>Phallomycetidae</taxon>
        <taxon>Geastrales</taxon>
        <taxon>Sphaerobolaceae</taxon>
        <taxon>Sphaerobolus</taxon>
    </lineage>
</organism>
<evidence type="ECO:0000313" key="1">
    <source>
        <dbReference type="EMBL" id="KIJ26947.1"/>
    </source>
</evidence>
<dbReference type="AlphaFoldDB" id="A0A0C9UCV0"/>
<name>A0A0C9UCV0_SPHS4</name>
<evidence type="ECO:0000313" key="2">
    <source>
        <dbReference type="Proteomes" id="UP000054279"/>
    </source>
</evidence>
<proteinExistence type="predicted"/>
<keyword evidence="2" id="KW-1185">Reference proteome</keyword>
<dbReference type="EMBL" id="KN837351">
    <property type="protein sequence ID" value="KIJ26947.1"/>
    <property type="molecule type" value="Genomic_DNA"/>
</dbReference>
<dbReference type="Proteomes" id="UP000054279">
    <property type="component" value="Unassembled WGS sequence"/>
</dbReference>
<reference evidence="1 2" key="1">
    <citation type="submission" date="2014-06" db="EMBL/GenBank/DDBJ databases">
        <title>Evolutionary Origins and Diversification of the Mycorrhizal Mutualists.</title>
        <authorList>
            <consortium name="DOE Joint Genome Institute"/>
            <consortium name="Mycorrhizal Genomics Consortium"/>
            <person name="Kohler A."/>
            <person name="Kuo A."/>
            <person name="Nagy L.G."/>
            <person name="Floudas D."/>
            <person name="Copeland A."/>
            <person name="Barry K.W."/>
            <person name="Cichocki N."/>
            <person name="Veneault-Fourrey C."/>
            <person name="LaButti K."/>
            <person name="Lindquist E.A."/>
            <person name="Lipzen A."/>
            <person name="Lundell T."/>
            <person name="Morin E."/>
            <person name="Murat C."/>
            <person name="Riley R."/>
            <person name="Ohm R."/>
            <person name="Sun H."/>
            <person name="Tunlid A."/>
            <person name="Henrissat B."/>
            <person name="Grigoriev I.V."/>
            <person name="Hibbett D.S."/>
            <person name="Martin F."/>
        </authorList>
    </citation>
    <scope>NUCLEOTIDE SEQUENCE [LARGE SCALE GENOMIC DNA]</scope>
    <source>
        <strain evidence="1 2">SS14</strain>
    </source>
</reference>
<sequence>MSSVLPPELWKVIIDHLHADILSFMQLWSCLLGMEYGLTPHLFSKVSFGFYRKLDLLQVISAEGTTPRHICSLHLATGNEEWNTEENLPFLPFFQSLWLHCIIKDWKSLPSNRKISFEQALQSSTN</sequence>
<protein>
    <submittedName>
        <fullName evidence="1">Uncharacterized protein</fullName>
    </submittedName>
</protein>
<accession>A0A0C9UCV0</accession>